<dbReference type="Proteomes" id="UP000345266">
    <property type="component" value="Unassembled WGS sequence"/>
</dbReference>
<protein>
    <submittedName>
        <fullName evidence="1">Histidine kinase-, DNA gyrase B-, and HSP90-like ATPase</fullName>
    </submittedName>
</protein>
<dbReference type="InterPro" id="IPR036890">
    <property type="entry name" value="HATPase_C_sf"/>
</dbReference>
<gene>
    <name evidence="1" type="ORF">BLJG463_01496</name>
</gene>
<proteinExistence type="predicted"/>
<dbReference type="Gene3D" id="3.30.565.10">
    <property type="entry name" value="Histidine kinase-like ATPase, C-terminal domain"/>
    <property type="match status" value="1"/>
</dbReference>
<dbReference type="GO" id="GO:0016301">
    <property type="term" value="F:kinase activity"/>
    <property type="evidence" value="ECO:0007669"/>
    <property type="project" value="UniProtKB-KW"/>
</dbReference>
<dbReference type="SUPFAM" id="SSF55874">
    <property type="entry name" value="ATPase domain of HSP90 chaperone/DNA topoisomerase II/histidine kinase"/>
    <property type="match status" value="1"/>
</dbReference>
<dbReference type="RefSeq" id="WP_144099202.1">
    <property type="nucleotide sequence ID" value="NZ_CABHND010000023.1"/>
</dbReference>
<reference evidence="1 2" key="1">
    <citation type="submission" date="2019-07" db="EMBL/GenBank/DDBJ databases">
        <authorList>
            <person name="Hibberd C M."/>
            <person name="Gehrig L. J."/>
            <person name="Chang H.-W."/>
            <person name="Venkatesh S."/>
        </authorList>
    </citation>
    <scope>NUCLEOTIDE SEQUENCE [LARGE SCALE GENOMIC DNA]</scope>
    <source>
        <strain evidence="1">Bifidobacterium_longum_subsp_infantis_JG_Bg463</strain>
    </source>
</reference>
<evidence type="ECO:0000313" key="2">
    <source>
        <dbReference type="Proteomes" id="UP000345266"/>
    </source>
</evidence>
<keyword evidence="1" id="KW-0808">Transferase</keyword>
<name>A0A564VQ33_BIFLI</name>
<dbReference type="AlphaFoldDB" id="A0A564VQ33"/>
<sequence>MRERTCAPNPNLLESMRSVGYDLNTAIADIIDNSIAANATKISILYFGQGEEPYIAIVDDGDGMDDQTAFEAMQLAGNSLNENRASNDLGRFGLGLKTASLSQARSLLMTTLQDGARTTLRWDLDAVARAGEWTLEQLNEKETLSALPQRVHDAMPVSHGTCILWRNLDKLETLTGRSLREIDKAMDELTGYLALVFHRFTHPYPDDDIRQIVIDINGYPIPQRDPFLRDNPAVQTTGVQRIGNLGATLRGYTLPYQNRLRDEDKKLLDLSEQRGKTLTDTQGFYVYRAYRLITWGSWFRMLPKKQATKLSRVQVDIPNSLDAEWTLDIKKSRATPPKIISDVMKRYVDRLAKPSRRAQQFRGRRKNDDPLAPVWDVVDDRDGAFRYEINRNNPYIASFLDSLSPEQQGAFINIVNVLSMTIPYEDMQSRFAMDKRPESFSVTDEQARVFAEQMWLLNSIGGLSPQQFVSRFRNVEPISLCHNGESILKEVSHAR</sequence>
<accession>A0A564VQ33</accession>
<dbReference type="Pfam" id="PF13589">
    <property type="entry name" value="HATPase_c_3"/>
    <property type="match status" value="1"/>
</dbReference>
<dbReference type="EMBL" id="CABHNT010000033">
    <property type="protein sequence ID" value="VUX34337.1"/>
    <property type="molecule type" value="Genomic_DNA"/>
</dbReference>
<evidence type="ECO:0000313" key="1">
    <source>
        <dbReference type="EMBL" id="VUX34337.1"/>
    </source>
</evidence>
<keyword evidence="1" id="KW-0418">Kinase</keyword>
<organism evidence="1 2">
    <name type="scientific">Bifidobacterium longum subsp. infantis</name>
    <dbReference type="NCBI Taxonomy" id="1682"/>
    <lineage>
        <taxon>Bacteria</taxon>
        <taxon>Bacillati</taxon>
        <taxon>Actinomycetota</taxon>
        <taxon>Actinomycetes</taxon>
        <taxon>Bifidobacteriales</taxon>
        <taxon>Bifidobacteriaceae</taxon>
        <taxon>Bifidobacterium</taxon>
    </lineage>
</organism>